<accession>A0A4Q0A1F7</accession>
<reference evidence="9" key="1">
    <citation type="journal article" date="2018" name="Nat. Microbiol.">
        <title>Leveraging single-cell genomics to expand the fungal tree of life.</title>
        <authorList>
            <person name="Ahrendt S.R."/>
            <person name="Quandt C.A."/>
            <person name="Ciobanu D."/>
            <person name="Clum A."/>
            <person name="Salamov A."/>
            <person name="Andreopoulos B."/>
            <person name="Cheng J.F."/>
            <person name="Woyke T."/>
            <person name="Pelin A."/>
            <person name="Henrissat B."/>
            <person name="Reynolds N.K."/>
            <person name="Benny G.L."/>
            <person name="Smith M.E."/>
            <person name="James T.Y."/>
            <person name="Grigoriev I.V."/>
        </authorList>
    </citation>
    <scope>NUCLEOTIDE SEQUENCE [LARGE SCALE GENOMIC DNA]</scope>
    <source>
        <strain evidence="9">RSA 468</strain>
    </source>
</reference>
<dbReference type="EMBL" id="ML002258">
    <property type="protein sequence ID" value="RKP39608.1"/>
    <property type="molecule type" value="Genomic_DNA"/>
</dbReference>
<keyword evidence="2 7" id="KW-0121">Carboxypeptidase</keyword>
<dbReference type="GO" id="GO:0004185">
    <property type="term" value="F:serine-type carboxypeptidase activity"/>
    <property type="evidence" value="ECO:0007669"/>
    <property type="project" value="UniProtKB-UniRule"/>
</dbReference>
<sequence length="445" mass="50385">MVAEHTAFPQYKLRVRQPKLCDPTVKQYSGYLDVDSDKHFYFWFFESRDRPAEDPVLLWLNGGPGCSSMTGLLMELGPCRVNAKGDGVVNNPHSWNNHANLIFLDQPVNVGYSYGRGVFNTVSASEDVYAFLQLFFQQFNQYASLPFHVFGESYGGHYVPAIGSKIFRENRQLLDTSSLVGQFWKGKGVQVINLDSLGIGNGLVDELVQYKYYHKMACDSSYGSVLSESACRRMENAYPACAEKIEKCYRYENALSCVPASFTCNRGIIGPYQESGLNPYDVREPCESGGLCYPIIGAIEKYLNRPEVKAELGADVEKYQGCNMNVNMGFNLAGDWMKPYMRYLPELLESGIRILVYAGDADFICNWYGNKAWTIELSWAGQKQFAAAKDRAWTMKPTEDLQVGEVRSHENFTFLRVFGAGHMVPYDQPESSADMIERWLSKRDF</sequence>
<evidence type="ECO:0000256" key="7">
    <source>
        <dbReference type="RuleBase" id="RU361156"/>
    </source>
</evidence>
<dbReference type="PANTHER" id="PTHR11802:SF113">
    <property type="entry name" value="SERINE CARBOXYPEPTIDASE CTSA-4.1"/>
    <property type="match status" value="1"/>
</dbReference>
<proteinExistence type="inferred from homology"/>
<keyword evidence="9" id="KW-1185">Reference proteome</keyword>
<evidence type="ECO:0000256" key="2">
    <source>
        <dbReference type="ARBA" id="ARBA00022645"/>
    </source>
</evidence>
<dbReference type="EC" id="3.4.16.-" evidence="7"/>
<evidence type="ECO:0000313" key="8">
    <source>
        <dbReference type="EMBL" id="RKP39608.1"/>
    </source>
</evidence>
<evidence type="ECO:0000256" key="3">
    <source>
        <dbReference type="ARBA" id="ARBA00022670"/>
    </source>
</evidence>
<dbReference type="PANTHER" id="PTHR11802">
    <property type="entry name" value="SERINE PROTEASE FAMILY S10 SERINE CARBOXYPEPTIDASE"/>
    <property type="match status" value="1"/>
</dbReference>
<dbReference type="InterPro" id="IPR001563">
    <property type="entry name" value="Peptidase_S10"/>
</dbReference>
<dbReference type="Proteomes" id="UP000268162">
    <property type="component" value="Unassembled WGS sequence"/>
</dbReference>
<dbReference type="PRINTS" id="PR00724">
    <property type="entry name" value="CRBOXYPTASEC"/>
</dbReference>
<dbReference type="Gene3D" id="3.40.50.1820">
    <property type="entry name" value="alpha/beta hydrolase"/>
    <property type="match status" value="1"/>
</dbReference>
<dbReference type="InterPro" id="IPR033124">
    <property type="entry name" value="Ser_caboxypep_his_AS"/>
</dbReference>
<evidence type="ECO:0000256" key="6">
    <source>
        <dbReference type="ARBA" id="ARBA00023180"/>
    </source>
</evidence>
<dbReference type="SUPFAM" id="SSF53474">
    <property type="entry name" value="alpha/beta-Hydrolases"/>
    <property type="match status" value="1"/>
</dbReference>
<keyword evidence="6" id="KW-0325">Glycoprotein</keyword>
<keyword evidence="5 7" id="KW-0378">Hydrolase</keyword>
<dbReference type="GO" id="GO:0006508">
    <property type="term" value="P:proteolysis"/>
    <property type="evidence" value="ECO:0007669"/>
    <property type="project" value="UniProtKB-KW"/>
</dbReference>
<dbReference type="AlphaFoldDB" id="A0A4Q0A1F7"/>
<protein>
    <recommendedName>
        <fullName evidence="7">Carboxypeptidase</fullName>
        <ecNumber evidence="7">3.4.16.-</ecNumber>
    </recommendedName>
</protein>
<dbReference type="Gene3D" id="1.10.287.410">
    <property type="match status" value="1"/>
</dbReference>
<dbReference type="InterPro" id="IPR018202">
    <property type="entry name" value="Ser_caboxypep_ser_AS"/>
</dbReference>
<evidence type="ECO:0000256" key="1">
    <source>
        <dbReference type="ARBA" id="ARBA00009431"/>
    </source>
</evidence>
<organism evidence="8 9">
    <name type="scientific">Dimargaris cristalligena</name>
    <dbReference type="NCBI Taxonomy" id="215637"/>
    <lineage>
        <taxon>Eukaryota</taxon>
        <taxon>Fungi</taxon>
        <taxon>Fungi incertae sedis</taxon>
        <taxon>Zoopagomycota</taxon>
        <taxon>Kickxellomycotina</taxon>
        <taxon>Dimargaritomycetes</taxon>
        <taxon>Dimargaritales</taxon>
        <taxon>Dimargaritaceae</taxon>
        <taxon>Dimargaris</taxon>
    </lineage>
</organism>
<dbReference type="GO" id="GO:0000324">
    <property type="term" value="C:fungal-type vacuole"/>
    <property type="evidence" value="ECO:0007669"/>
    <property type="project" value="TreeGrafter"/>
</dbReference>
<evidence type="ECO:0000313" key="9">
    <source>
        <dbReference type="Proteomes" id="UP000268162"/>
    </source>
</evidence>
<dbReference type="Pfam" id="PF00450">
    <property type="entry name" value="Peptidase_S10"/>
    <property type="match status" value="1"/>
</dbReference>
<dbReference type="STRING" id="215637.A0A4Q0A1F7"/>
<gene>
    <name evidence="8" type="ORF">BJ085DRAFT_17872</name>
</gene>
<comment type="similarity">
    <text evidence="1 7">Belongs to the peptidase S10 family.</text>
</comment>
<keyword evidence="4" id="KW-0732">Signal</keyword>
<evidence type="ECO:0000256" key="4">
    <source>
        <dbReference type="ARBA" id="ARBA00022729"/>
    </source>
</evidence>
<dbReference type="PROSITE" id="PS00131">
    <property type="entry name" value="CARBOXYPEPT_SER_SER"/>
    <property type="match status" value="1"/>
</dbReference>
<dbReference type="PROSITE" id="PS00560">
    <property type="entry name" value="CARBOXYPEPT_SER_HIS"/>
    <property type="match status" value="1"/>
</dbReference>
<dbReference type="InterPro" id="IPR029058">
    <property type="entry name" value="AB_hydrolase_fold"/>
</dbReference>
<keyword evidence="3 7" id="KW-0645">Protease</keyword>
<evidence type="ECO:0000256" key="5">
    <source>
        <dbReference type="ARBA" id="ARBA00022801"/>
    </source>
</evidence>
<name>A0A4Q0A1F7_9FUNG</name>